<evidence type="ECO:0000313" key="13">
    <source>
        <dbReference type="Proteomes" id="UP000036947"/>
    </source>
</evidence>
<feature type="compositionally biased region" description="Polar residues" evidence="10">
    <location>
        <begin position="15"/>
        <end position="28"/>
    </location>
</feature>
<organism evidence="12 13">
    <name type="scientific">Tolypocladium ophioglossoides (strain CBS 100239)</name>
    <name type="common">Snaketongue truffleclub</name>
    <name type="synonym">Elaphocordyceps ophioglossoides</name>
    <dbReference type="NCBI Taxonomy" id="1163406"/>
    <lineage>
        <taxon>Eukaryota</taxon>
        <taxon>Fungi</taxon>
        <taxon>Dikarya</taxon>
        <taxon>Ascomycota</taxon>
        <taxon>Pezizomycotina</taxon>
        <taxon>Sordariomycetes</taxon>
        <taxon>Hypocreomycetidae</taxon>
        <taxon>Hypocreales</taxon>
        <taxon>Ophiocordycipitaceae</taxon>
        <taxon>Tolypocladium</taxon>
    </lineage>
</organism>
<name>A0A0L0N0W2_TOLOC</name>
<dbReference type="AlphaFoldDB" id="A0A0L0N0W2"/>
<evidence type="ECO:0000259" key="11">
    <source>
        <dbReference type="PROSITE" id="PS50011"/>
    </source>
</evidence>
<evidence type="ECO:0000256" key="3">
    <source>
        <dbReference type="ARBA" id="ARBA00012513"/>
    </source>
</evidence>
<dbReference type="STRING" id="1163406.A0A0L0N0W2"/>
<keyword evidence="13" id="KW-1185">Reference proteome</keyword>
<feature type="domain" description="Protein kinase" evidence="11">
    <location>
        <begin position="1"/>
        <end position="320"/>
    </location>
</feature>
<evidence type="ECO:0000256" key="6">
    <source>
        <dbReference type="ARBA" id="ARBA00030980"/>
    </source>
</evidence>
<evidence type="ECO:0000256" key="2">
    <source>
        <dbReference type="ARBA" id="ARBA00011534"/>
    </source>
</evidence>
<evidence type="ECO:0000256" key="10">
    <source>
        <dbReference type="SAM" id="MobiDB-lite"/>
    </source>
</evidence>
<comment type="catalytic activity">
    <reaction evidence="9">
        <text>L-seryl-[protein] + ATP = O-phospho-L-seryl-[protein] + ADP + H(+)</text>
        <dbReference type="Rhea" id="RHEA:17989"/>
        <dbReference type="Rhea" id="RHEA-COMP:9863"/>
        <dbReference type="Rhea" id="RHEA-COMP:11604"/>
        <dbReference type="ChEBI" id="CHEBI:15378"/>
        <dbReference type="ChEBI" id="CHEBI:29999"/>
        <dbReference type="ChEBI" id="CHEBI:30616"/>
        <dbReference type="ChEBI" id="CHEBI:83421"/>
        <dbReference type="ChEBI" id="CHEBI:456216"/>
        <dbReference type="EC" id="2.7.11.1"/>
    </reaction>
</comment>
<feature type="region of interest" description="Disordered" evidence="10">
    <location>
        <begin position="1"/>
        <end position="47"/>
    </location>
</feature>
<keyword evidence="12" id="KW-0808">Transferase</keyword>
<comment type="function">
    <text evidence="1">Component of the EKC/KEOPS complex that is required for the formation of a threonylcarbamoyl group on adenosine at position 37 (t(6)A37) in tRNAs that read codons beginning with adenine. The complex is probably involved in the transfer of the threonylcarbamoyl moiety of threonylcarbamoyl-AMP (TC-AMP) to the N6 group of A37. BUD32 has ATPase activity in the context of the EKC/KEOPS complex and likely plays a supporting role to the catalytic subunit KAE1. The EKC/KEOPS complex also promotes both telomere uncapping and telomere elongation. The complex is required for efficient recruitment of transcriptional coactivators.</text>
</comment>
<dbReference type="SUPFAM" id="SSF56112">
    <property type="entry name" value="Protein kinase-like (PK-like)"/>
    <property type="match status" value="1"/>
</dbReference>
<dbReference type="PROSITE" id="PS00109">
    <property type="entry name" value="PROTEIN_KINASE_TYR"/>
    <property type="match status" value="1"/>
</dbReference>
<gene>
    <name evidence="12" type="ORF">TOPH_07697</name>
</gene>
<comment type="subunit">
    <text evidence="2">Component of the EKC/KEOPS complex composed of at least BUD32, CGI121, GON7, KAE1 and PCC1; the whole complex dimerizes.</text>
</comment>
<sequence length="320" mass="35696">MRSPTTDKSAWDIEQQVSPMVGIQTNGLTRYDRHNDPTSSSSPDLKHQAYAPLPSVEYIPVHGEWERKDNPNWPDRAFKIPDVVKPGQVYYVRKGFFVCIGATARVERLPAGGIVKTPLENPLIPIEERMNRDGMKCEVAVYRLLGDVSFVPKFLDWNPDRCDTNTATRVKWAIQAGQALAGLHARGIIHADVAPRNFLLNNTLDLRVCDFAGSSFPGRPVPPSASGSRYQARPWGRDYVPTAADDIFGLGSVLYFIMAGEEVFSDLEDEEVERRFQLQEFPATKALQQGCVIHGCWNGYSTTAGAVVDALVDCRKRENE</sequence>
<accession>A0A0L0N0W2</accession>
<evidence type="ECO:0000313" key="12">
    <source>
        <dbReference type="EMBL" id="KND87666.1"/>
    </source>
</evidence>
<dbReference type="Proteomes" id="UP000036947">
    <property type="component" value="Unassembled WGS sequence"/>
</dbReference>
<evidence type="ECO:0000256" key="5">
    <source>
        <dbReference type="ARBA" id="ARBA00019973"/>
    </source>
</evidence>
<dbReference type="EC" id="2.7.11.1" evidence="3"/>
<evidence type="ECO:0000256" key="1">
    <source>
        <dbReference type="ARBA" id="ARBA00003747"/>
    </source>
</evidence>
<dbReference type="Pfam" id="PF00069">
    <property type="entry name" value="Pkinase"/>
    <property type="match status" value="1"/>
</dbReference>
<dbReference type="EMBL" id="LFRF01000033">
    <property type="protein sequence ID" value="KND87666.1"/>
    <property type="molecule type" value="Genomic_DNA"/>
</dbReference>
<protein>
    <recommendedName>
        <fullName evidence="5">EKC/KEOPS complex subunit BUD32</fullName>
        <ecNumber evidence="3">2.7.11.1</ecNumber>
    </recommendedName>
    <alternativeName>
        <fullName evidence="6 7">Atypical Serine/threonine protein kinase BUD32</fullName>
    </alternativeName>
    <alternativeName>
        <fullName evidence="4">EKC/KEOPS complex subunit bud32</fullName>
    </alternativeName>
</protein>
<keyword evidence="12" id="KW-0418">Kinase</keyword>
<evidence type="ECO:0000256" key="4">
    <source>
        <dbReference type="ARBA" id="ARBA00013948"/>
    </source>
</evidence>
<dbReference type="GO" id="GO:0004674">
    <property type="term" value="F:protein serine/threonine kinase activity"/>
    <property type="evidence" value="ECO:0007669"/>
    <property type="project" value="UniProtKB-EC"/>
</dbReference>
<evidence type="ECO:0000256" key="9">
    <source>
        <dbReference type="ARBA" id="ARBA00048679"/>
    </source>
</evidence>
<reference evidence="12 13" key="1">
    <citation type="journal article" date="2015" name="BMC Genomics">
        <title>The genome of the truffle-parasite Tolypocladium ophioglossoides and the evolution of antifungal peptaibiotics.</title>
        <authorList>
            <person name="Quandt C.A."/>
            <person name="Bushley K.E."/>
            <person name="Spatafora J.W."/>
        </authorList>
    </citation>
    <scope>NUCLEOTIDE SEQUENCE [LARGE SCALE GENOMIC DNA]</scope>
    <source>
        <strain evidence="12 13">CBS 100239</strain>
    </source>
</reference>
<proteinExistence type="predicted"/>
<dbReference type="InterPro" id="IPR011009">
    <property type="entry name" value="Kinase-like_dom_sf"/>
</dbReference>
<comment type="caution">
    <text evidence="12">The sequence shown here is derived from an EMBL/GenBank/DDBJ whole genome shotgun (WGS) entry which is preliminary data.</text>
</comment>
<evidence type="ECO:0000256" key="7">
    <source>
        <dbReference type="ARBA" id="ARBA00033194"/>
    </source>
</evidence>
<comment type="catalytic activity">
    <reaction evidence="8">
        <text>L-threonyl-[protein] + ATP = O-phospho-L-threonyl-[protein] + ADP + H(+)</text>
        <dbReference type="Rhea" id="RHEA:46608"/>
        <dbReference type="Rhea" id="RHEA-COMP:11060"/>
        <dbReference type="Rhea" id="RHEA-COMP:11605"/>
        <dbReference type="ChEBI" id="CHEBI:15378"/>
        <dbReference type="ChEBI" id="CHEBI:30013"/>
        <dbReference type="ChEBI" id="CHEBI:30616"/>
        <dbReference type="ChEBI" id="CHEBI:61977"/>
        <dbReference type="ChEBI" id="CHEBI:456216"/>
        <dbReference type="EC" id="2.7.11.1"/>
    </reaction>
</comment>
<dbReference type="PROSITE" id="PS50011">
    <property type="entry name" value="PROTEIN_KINASE_DOM"/>
    <property type="match status" value="1"/>
</dbReference>
<dbReference type="InterPro" id="IPR000719">
    <property type="entry name" value="Prot_kinase_dom"/>
</dbReference>
<dbReference type="InterPro" id="IPR008266">
    <property type="entry name" value="Tyr_kinase_AS"/>
</dbReference>
<evidence type="ECO:0000256" key="8">
    <source>
        <dbReference type="ARBA" id="ARBA00047899"/>
    </source>
</evidence>
<dbReference type="Gene3D" id="1.10.510.10">
    <property type="entry name" value="Transferase(Phosphotransferase) domain 1"/>
    <property type="match status" value="1"/>
</dbReference>
<dbReference type="GO" id="GO:0005524">
    <property type="term" value="F:ATP binding"/>
    <property type="evidence" value="ECO:0007669"/>
    <property type="project" value="InterPro"/>
</dbReference>
<dbReference type="OrthoDB" id="1668230at2759"/>